<sequence length="114" mass="12176">MLFSSNSELYGLLVLLLRVIVVVSCCRLPHVVLAAAATQGGCKKSHVGNGSSSFVVGLRSLAVAHPLSCIVLSVSPARTSVAIAHSTEFVRLQSDCKYLYICCNQWGCTYGGEW</sequence>
<dbReference type="AlphaFoldDB" id="Q6ILL2"/>
<organism evidence="2">
    <name type="scientific">Drosophila melanogaster</name>
    <name type="common">Fruit fly</name>
    <dbReference type="NCBI Taxonomy" id="7227"/>
    <lineage>
        <taxon>Eukaryota</taxon>
        <taxon>Metazoa</taxon>
        <taxon>Ecdysozoa</taxon>
        <taxon>Arthropoda</taxon>
        <taxon>Hexapoda</taxon>
        <taxon>Insecta</taxon>
        <taxon>Pterygota</taxon>
        <taxon>Neoptera</taxon>
        <taxon>Endopterygota</taxon>
        <taxon>Diptera</taxon>
        <taxon>Brachycera</taxon>
        <taxon>Muscomorpha</taxon>
        <taxon>Ephydroidea</taxon>
        <taxon>Drosophilidae</taxon>
        <taxon>Drosophila</taxon>
        <taxon>Sophophora</taxon>
    </lineage>
</organism>
<dbReference type="EMBL" id="BK002004">
    <property type="protein sequence ID" value="DAA02849.1"/>
    <property type="molecule type" value="Genomic_DNA"/>
</dbReference>
<accession>Q6ILL2</accession>
<protein>
    <submittedName>
        <fullName evidence="2">HDC09086</fullName>
    </submittedName>
</protein>
<feature type="signal peptide" evidence="1">
    <location>
        <begin position="1"/>
        <end position="25"/>
    </location>
</feature>
<feature type="chain" id="PRO_5004274719" evidence="1">
    <location>
        <begin position="26"/>
        <end position="114"/>
    </location>
</feature>
<reference evidence="2" key="1">
    <citation type="journal article" date="2003" name="Genome Biol.">
        <title>An integrated gene annotation and transcriptional profiling approach towards the full gene content of the Drosophila genome.</title>
        <authorList>
            <person name="Hild M."/>
            <person name="Beckmann B."/>
            <person name="Haas S.A."/>
            <person name="Koch B."/>
            <person name="Solovyev V."/>
            <person name="Busold C."/>
            <person name="Fellenberg K."/>
            <person name="Boutros M."/>
            <person name="Vingron M."/>
            <person name="Sauer F."/>
            <person name="Hoheisel J.D."/>
            <person name="Paro R."/>
        </authorList>
    </citation>
    <scope>NUCLEOTIDE SEQUENCE</scope>
</reference>
<evidence type="ECO:0000313" key="2">
    <source>
        <dbReference type="EMBL" id="DAA02849.1"/>
    </source>
</evidence>
<name>Q6ILL2_DROME</name>
<proteinExistence type="predicted"/>
<keyword evidence="1" id="KW-0732">Signal</keyword>
<evidence type="ECO:0000256" key="1">
    <source>
        <dbReference type="SAM" id="SignalP"/>
    </source>
</evidence>
<gene>
    <name evidence="2" type="ORF">HDC09086</name>
</gene>